<feature type="compositionally biased region" description="Basic and acidic residues" evidence="1">
    <location>
        <begin position="1"/>
        <end position="20"/>
    </location>
</feature>
<organism evidence="3 4">
    <name type="scientific">Kordiimonas sediminis</name>
    <dbReference type="NCBI Taxonomy" id="1735581"/>
    <lineage>
        <taxon>Bacteria</taxon>
        <taxon>Pseudomonadati</taxon>
        <taxon>Pseudomonadota</taxon>
        <taxon>Alphaproteobacteria</taxon>
        <taxon>Kordiimonadales</taxon>
        <taxon>Kordiimonadaceae</taxon>
        <taxon>Kordiimonas</taxon>
    </lineage>
</organism>
<dbReference type="EMBL" id="BNCI01000002">
    <property type="protein sequence ID" value="GHF27336.1"/>
    <property type="molecule type" value="Genomic_DNA"/>
</dbReference>
<feature type="compositionally biased region" description="Polar residues" evidence="1">
    <location>
        <begin position="108"/>
        <end position="117"/>
    </location>
</feature>
<gene>
    <name evidence="3" type="ORF">GCM10017044_22980</name>
</gene>
<evidence type="ECO:0000313" key="3">
    <source>
        <dbReference type="EMBL" id="GHF27336.1"/>
    </source>
</evidence>
<dbReference type="RefSeq" id="WP_191253093.1">
    <property type="nucleotide sequence ID" value="NZ_BNCI01000002.1"/>
</dbReference>
<evidence type="ECO:0000256" key="1">
    <source>
        <dbReference type="SAM" id="MobiDB-lite"/>
    </source>
</evidence>
<name>A0A919AX52_9PROT</name>
<keyword evidence="2" id="KW-1133">Transmembrane helix</keyword>
<feature type="transmembrane region" description="Helical" evidence="2">
    <location>
        <begin position="140"/>
        <end position="167"/>
    </location>
</feature>
<proteinExistence type="predicted"/>
<evidence type="ECO:0008006" key="5">
    <source>
        <dbReference type="Google" id="ProtNLM"/>
    </source>
</evidence>
<feature type="compositionally biased region" description="Low complexity" evidence="1">
    <location>
        <begin position="30"/>
        <end position="48"/>
    </location>
</feature>
<accession>A0A919AX52</accession>
<keyword evidence="2" id="KW-0812">Transmembrane</keyword>
<feature type="compositionally biased region" description="Low complexity" evidence="1">
    <location>
        <begin position="57"/>
        <end position="78"/>
    </location>
</feature>
<dbReference type="Pfam" id="PF14333">
    <property type="entry name" value="DUF4389"/>
    <property type="match status" value="1"/>
</dbReference>
<feature type="region of interest" description="Disordered" evidence="1">
    <location>
        <begin position="1"/>
        <end position="78"/>
    </location>
</feature>
<dbReference type="AlphaFoldDB" id="A0A919AX52"/>
<evidence type="ECO:0000256" key="2">
    <source>
        <dbReference type="SAM" id="Phobius"/>
    </source>
</evidence>
<dbReference type="InterPro" id="IPR025498">
    <property type="entry name" value="DUF4389"/>
</dbReference>
<dbReference type="Proteomes" id="UP000630923">
    <property type="component" value="Unassembled WGS sequence"/>
</dbReference>
<protein>
    <recommendedName>
        <fullName evidence="5">DUF4389 domain-containing protein</fullName>
    </recommendedName>
</protein>
<feature type="compositionally biased region" description="Basic and acidic residues" evidence="1">
    <location>
        <begin position="97"/>
        <end position="107"/>
    </location>
</feature>
<keyword evidence="4" id="KW-1185">Reference proteome</keyword>
<evidence type="ECO:0000313" key="4">
    <source>
        <dbReference type="Proteomes" id="UP000630923"/>
    </source>
</evidence>
<reference evidence="3" key="1">
    <citation type="journal article" date="2014" name="Int. J. Syst. Evol. Microbiol.">
        <title>Complete genome sequence of Corynebacterium casei LMG S-19264T (=DSM 44701T), isolated from a smear-ripened cheese.</title>
        <authorList>
            <consortium name="US DOE Joint Genome Institute (JGI-PGF)"/>
            <person name="Walter F."/>
            <person name="Albersmeier A."/>
            <person name="Kalinowski J."/>
            <person name="Ruckert C."/>
        </authorList>
    </citation>
    <scope>NUCLEOTIDE SEQUENCE</scope>
    <source>
        <strain evidence="3">KCTC 42590</strain>
    </source>
</reference>
<feature type="region of interest" description="Disordered" evidence="1">
    <location>
        <begin position="97"/>
        <end position="117"/>
    </location>
</feature>
<reference evidence="3" key="2">
    <citation type="submission" date="2020-09" db="EMBL/GenBank/DDBJ databases">
        <authorList>
            <person name="Sun Q."/>
            <person name="Kim S."/>
        </authorList>
    </citation>
    <scope>NUCLEOTIDE SEQUENCE</scope>
    <source>
        <strain evidence="3">KCTC 42590</strain>
    </source>
</reference>
<comment type="caution">
    <text evidence="3">The sequence shown here is derived from an EMBL/GenBank/DDBJ whole genome shotgun (WGS) entry which is preliminary data.</text>
</comment>
<sequence length="210" mass="22824">MSEDNKSSQPEDKATSETVKKAPARKKAASKTAASKPKSAAKTSSTRKTATRKPAAKKASTSKAATASKATKASAEKANQPVIEDVEVIELVEDTVSSDKKTDEKASTEQSDASSSHADFLNDLQDRDWSYIAKRGLMMVFYGIIAWLTIGVALTLVFVHFIVAILLDGPHKELSSWINTCGSYLRQIFSYLSYKTDDQPFPLGSLPNED</sequence>
<keyword evidence="2" id="KW-0472">Membrane</keyword>